<evidence type="ECO:0000256" key="7">
    <source>
        <dbReference type="ARBA" id="ARBA00023163"/>
    </source>
</evidence>
<keyword evidence="5" id="KW-0346">Stress response</keyword>
<reference evidence="12" key="1">
    <citation type="submission" date="2009-05" db="EMBL/GenBank/DDBJ databases">
        <authorList>
            <person name="Huang M."/>
            <person name="He Q."/>
            <person name="Zhang L."/>
            <person name="Cui S."/>
            <person name="Wang M."/>
            <person name="Zhou Y."/>
        </authorList>
    </citation>
    <scope>NUCLEOTIDE SEQUENCE</scope>
</reference>
<evidence type="ECO:0000256" key="2">
    <source>
        <dbReference type="ARBA" id="ARBA00011233"/>
    </source>
</evidence>
<dbReference type="SUPFAM" id="SSF46785">
    <property type="entry name" value="Winged helix' DNA-binding domain"/>
    <property type="match status" value="1"/>
</dbReference>
<evidence type="ECO:0000313" key="12">
    <source>
        <dbReference type="EMBL" id="ADG57843.1"/>
    </source>
</evidence>
<dbReference type="InterPro" id="IPR000232">
    <property type="entry name" value="HSF_DNA-bd"/>
</dbReference>
<evidence type="ECO:0000256" key="3">
    <source>
        <dbReference type="ARBA" id="ARBA00022553"/>
    </source>
</evidence>
<dbReference type="PRINTS" id="PR00056">
    <property type="entry name" value="HSFDOMAIN"/>
</dbReference>
<sequence length="197" mass="21769">ARGSLPTPFLTKTYQLVDDPSTDEVISWNRYGSAFVVWKPEEFARDLLPKFFKHNNFSSFVRQLNTYEDRTGSVGILERFVPARREEIVARHSAPKSHSADTAAGDSGGHSVGGSGESLRIAVEFGEEQLISSNSPPPPPPNLAGSSSDLVEENERLRRENSRLCKELGKMKSLCSDIYILMSNFTGGYSPAMEIDL</sequence>
<feature type="region of interest" description="Disordered" evidence="10">
    <location>
        <begin position="129"/>
        <end position="155"/>
    </location>
</feature>
<name>D6MJZ6_9ASPA</name>
<protein>
    <submittedName>
        <fullName evidence="12">Transcription factor</fullName>
    </submittedName>
</protein>
<keyword evidence="7" id="KW-0804">Transcription</keyword>
<feature type="non-terminal residue" evidence="12">
    <location>
        <position position="1"/>
    </location>
</feature>
<dbReference type="PANTHER" id="PTHR10015">
    <property type="entry name" value="HEAT SHOCK TRANSCRIPTION FACTOR"/>
    <property type="match status" value="1"/>
</dbReference>
<feature type="non-terminal residue" evidence="12">
    <location>
        <position position="197"/>
    </location>
</feature>
<dbReference type="GO" id="GO:0006357">
    <property type="term" value="P:regulation of transcription by RNA polymerase II"/>
    <property type="evidence" value="ECO:0007669"/>
    <property type="project" value="TreeGrafter"/>
</dbReference>
<evidence type="ECO:0000256" key="9">
    <source>
        <dbReference type="RuleBase" id="RU004020"/>
    </source>
</evidence>
<keyword evidence="8" id="KW-0539">Nucleus</keyword>
<keyword evidence="3" id="KW-0597">Phosphoprotein</keyword>
<comment type="subunit">
    <text evidence="2">Homotrimer.</text>
</comment>
<accession>D6MJZ6</accession>
<keyword evidence="4" id="KW-0805">Transcription regulation</keyword>
<comment type="similarity">
    <text evidence="9">Belongs to the HSF family.</text>
</comment>
<dbReference type="Pfam" id="PF00447">
    <property type="entry name" value="HSF_DNA-bind"/>
    <property type="match status" value="1"/>
</dbReference>
<evidence type="ECO:0000256" key="10">
    <source>
        <dbReference type="SAM" id="MobiDB-lite"/>
    </source>
</evidence>
<evidence type="ECO:0000256" key="4">
    <source>
        <dbReference type="ARBA" id="ARBA00023015"/>
    </source>
</evidence>
<keyword evidence="6" id="KW-0238">DNA-binding</keyword>
<feature type="domain" description="HSF-type DNA-binding" evidence="11">
    <location>
        <begin position="5"/>
        <end position="171"/>
    </location>
</feature>
<dbReference type="InterPro" id="IPR036388">
    <property type="entry name" value="WH-like_DNA-bd_sf"/>
</dbReference>
<feature type="region of interest" description="Disordered" evidence="10">
    <location>
        <begin position="91"/>
        <end position="114"/>
    </location>
</feature>
<proteinExistence type="evidence at transcript level"/>
<dbReference type="InterPro" id="IPR036390">
    <property type="entry name" value="WH_DNA-bd_sf"/>
</dbReference>
<evidence type="ECO:0000256" key="1">
    <source>
        <dbReference type="ARBA" id="ARBA00004123"/>
    </source>
</evidence>
<evidence type="ECO:0000256" key="5">
    <source>
        <dbReference type="ARBA" id="ARBA00023016"/>
    </source>
</evidence>
<dbReference type="AlphaFoldDB" id="D6MJZ6"/>
<dbReference type="GO" id="GO:0003700">
    <property type="term" value="F:DNA-binding transcription factor activity"/>
    <property type="evidence" value="ECO:0007669"/>
    <property type="project" value="InterPro"/>
</dbReference>
<evidence type="ECO:0000256" key="8">
    <source>
        <dbReference type="ARBA" id="ARBA00023242"/>
    </source>
</evidence>
<dbReference type="GO" id="GO:0005634">
    <property type="term" value="C:nucleus"/>
    <property type="evidence" value="ECO:0007669"/>
    <property type="project" value="UniProtKB-SubCell"/>
</dbReference>
<dbReference type="EMBL" id="GQ165857">
    <property type="protein sequence ID" value="ADG57843.1"/>
    <property type="molecule type" value="mRNA"/>
</dbReference>
<reference evidence="12" key="2">
    <citation type="journal article" date="2010" name="Genomics">
        <title>Analysis of floral transcription factors from Lycoris longituba.</title>
        <authorList>
            <person name="He Q.L."/>
            <person name="Cui S.J."/>
            <person name="Gu J.L."/>
            <person name="Zhang H."/>
            <person name="Wang M.X."/>
            <person name="Zhou Y."/>
            <person name="Zhang L."/>
            <person name="Huang M.R."/>
        </authorList>
    </citation>
    <scope>NUCLEOTIDE SEQUENCE</scope>
</reference>
<evidence type="ECO:0000259" key="11">
    <source>
        <dbReference type="SMART" id="SM00415"/>
    </source>
</evidence>
<comment type="subcellular location">
    <subcellularLocation>
        <location evidence="1">Nucleus</location>
    </subcellularLocation>
</comment>
<dbReference type="PANTHER" id="PTHR10015:SF169">
    <property type="entry name" value="HEAT STRESS TRANSCRIPTION FACTOR B-2B"/>
    <property type="match status" value="1"/>
</dbReference>
<dbReference type="Gene3D" id="1.10.10.10">
    <property type="entry name" value="Winged helix-like DNA-binding domain superfamily/Winged helix DNA-binding domain"/>
    <property type="match status" value="1"/>
</dbReference>
<dbReference type="GO" id="GO:0000978">
    <property type="term" value="F:RNA polymerase II cis-regulatory region sequence-specific DNA binding"/>
    <property type="evidence" value="ECO:0007669"/>
    <property type="project" value="TreeGrafter"/>
</dbReference>
<dbReference type="SMART" id="SM00415">
    <property type="entry name" value="HSF"/>
    <property type="match status" value="1"/>
</dbReference>
<dbReference type="FunFam" id="1.10.10.10:FF:000037">
    <property type="entry name" value="Heat stress transcription factor B-4"/>
    <property type="match status" value="1"/>
</dbReference>
<organism evidence="12">
    <name type="scientific">Lycoris longituba</name>
    <dbReference type="NCBI Taxonomy" id="272140"/>
    <lineage>
        <taxon>Eukaryota</taxon>
        <taxon>Viridiplantae</taxon>
        <taxon>Streptophyta</taxon>
        <taxon>Embryophyta</taxon>
        <taxon>Tracheophyta</taxon>
        <taxon>Spermatophyta</taxon>
        <taxon>Magnoliopsida</taxon>
        <taxon>Liliopsida</taxon>
        <taxon>Asparagales</taxon>
        <taxon>Amaryllidaceae</taxon>
        <taxon>Amaryllidoideae</taxon>
        <taxon>Lycoris</taxon>
    </lineage>
</organism>
<evidence type="ECO:0000256" key="6">
    <source>
        <dbReference type="ARBA" id="ARBA00023125"/>
    </source>
</evidence>